<evidence type="ECO:0000313" key="7">
    <source>
        <dbReference type="Proteomes" id="UP000442619"/>
    </source>
</evidence>
<evidence type="ECO:0000259" key="5">
    <source>
        <dbReference type="SMART" id="SM00644"/>
    </source>
</evidence>
<dbReference type="RefSeq" id="WP_154518126.1">
    <property type="nucleotide sequence ID" value="NZ_VUNM01000032.1"/>
</dbReference>
<dbReference type="Pfam" id="PF01510">
    <property type="entry name" value="Amidase_2"/>
    <property type="match status" value="1"/>
</dbReference>
<dbReference type="SMART" id="SM00644">
    <property type="entry name" value="Ami_2"/>
    <property type="match status" value="1"/>
</dbReference>
<accession>A0A844FWM0</accession>
<dbReference type="Proteomes" id="UP000442619">
    <property type="component" value="Unassembled WGS sequence"/>
</dbReference>
<evidence type="ECO:0000256" key="1">
    <source>
        <dbReference type="ARBA" id="ARBA00001561"/>
    </source>
</evidence>
<dbReference type="EC" id="3.5.1.28" evidence="2"/>
<dbReference type="GO" id="GO:0009254">
    <property type="term" value="P:peptidoglycan turnover"/>
    <property type="evidence" value="ECO:0007669"/>
    <property type="project" value="TreeGrafter"/>
</dbReference>
<dbReference type="EMBL" id="VUNM01000032">
    <property type="protein sequence ID" value="MST90023.1"/>
    <property type="molecule type" value="Genomic_DNA"/>
</dbReference>
<evidence type="ECO:0000256" key="3">
    <source>
        <dbReference type="ARBA" id="ARBA00022801"/>
    </source>
</evidence>
<keyword evidence="7" id="KW-1185">Reference proteome</keyword>
<dbReference type="SUPFAM" id="SSF55846">
    <property type="entry name" value="N-acetylmuramoyl-L-alanine amidase-like"/>
    <property type="match status" value="1"/>
</dbReference>
<dbReference type="GO" id="GO:0008745">
    <property type="term" value="F:N-acetylmuramoyl-L-alanine amidase activity"/>
    <property type="evidence" value="ECO:0007669"/>
    <property type="project" value="UniProtKB-EC"/>
</dbReference>
<dbReference type="CDD" id="cd06583">
    <property type="entry name" value="PGRP"/>
    <property type="match status" value="1"/>
</dbReference>
<dbReference type="Gene3D" id="3.40.80.10">
    <property type="entry name" value="Peptidoglycan recognition protein-like"/>
    <property type="match status" value="1"/>
</dbReference>
<comment type="caution">
    <text evidence="6">The sequence shown here is derived from an EMBL/GenBank/DDBJ whole genome shotgun (WGS) entry which is preliminary data.</text>
</comment>
<keyword evidence="3" id="KW-0378">Hydrolase</keyword>
<name>A0A844FWM0_9FIRM</name>
<sequence>MKKKTLLKRILFFLGLCFVIFVIGQSRETKPEHSEGYTLPDRTITHAYLTVNPYSRPQIPLRQVKGIVVHYTANPGSTPQNNRDYFEGLKDNHKTHASAHFIIGADGSIMQLIPLSEIAYASNQRNKDTIAIECCHLDRTGKFTDATYQSLVKLVSSLCHTYHLNKDDVIRHYDVTGKLCPLYYVRHQEAWLAFKRDIAV</sequence>
<evidence type="ECO:0000313" key="6">
    <source>
        <dbReference type="EMBL" id="MST90023.1"/>
    </source>
</evidence>
<dbReference type="InterPro" id="IPR036505">
    <property type="entry name" value="Amidase/PGRP_sf"/>
</dbReference>
<evidence type="ECO:0000256" key="2">
    <source>
        <dbReference type="ARBA" id="ARBA00011901"/>
    </source>
</evidence>
<organism evidence="6 7">
    <name type="scientific">Sharpea porci</name>
    <dbReference type="NCBI Taxonomy" id="2652286"/>
    <lineage>
        <taxon>Bacteria</taxon>
        <taxon>Bacillati</taxon>
        <taxon>Bacillota</taxon>
        <taxon>Erysipelotrichia</taxon>
        <taxon>Erysipelotrichales</taxon>
        <taxon>Coprobacillaceae</taxon>
        <taxon>Sharpea</taxon>
    </lineage>
</organism>
<dbReference type="PANTHER" id="PTHR30417">
    <property type="entry name" value="N-ACETYLMURAMOYL-L-ALANINE AMIDASE AMID"/>
    <property type="match status" value="1"/>
</dbReference>
<reference evidence="6 7" key="1">
    <citation type="submission" date="2019-08" db="EMBL/GenBank/DDBJ databases">
        <title>In-depth cultivation of the pig gut microbiome towards novel bacterial diversity and tailored functional studies.</title>
        <authorList>
            <person name="Wylensek D."/>
            <person name="Hitch T.C.A."/>
            <person name="Clavel T."/>
        </authorList>
    </citation>
    <scope>NUCLEOTIDE SEQUENCE [LARGE SCALE GENOMIC DNA]</scope>
    <source>
        <strain evidence="6 7">CA-Schmier-601-WT-3</strain>
    </source>
</reference>
<dbReference type="AlphaFoldDB" id="A0A844FWM0"/>
<feature type="domain" description="N-acetylmuramoyl-L-alanine amidase" evidence="5">
    <location>
        <begin position="54"/>
        <end position="182"/>
    </location>
</feature>
<evidence type="ECO:0000256" key="4">
    <source>
        <dbReference type="ARBA" id="ARBA00023316"/>
    </source>
</evidence>
<dbReference type="PANTHER" id="PTHR30417:SF1">
    <property type="entry name" value="N-ACETYLMURAMOYL-L-ALANINE AMIDASE AMID"/>
    <property type="match status" value="1"/>
</dbReference>
<dbReference type="GO" id="GO:0071555">
    <property type="term" value="P:cell wall organization"/>
    <property type="evidence" value="ECO:0007669"/>
    <property type="project" value="UniProtKB-KW"/>
</dbReference>
<comment type="catalytic activity">
    <reaction evidence="1">
        <text>Hydrolyzes the link between N-acetylmuramoyl residues and L-amino acid residues in certain cell-wall glycopeptides.</text>
        <dbReference type="EC" id="3.5.1.28"/>
    </reaction>
</comment>
<proteinExistence type="predicted"/>
<dbReference type="GO" id="GO:0009253">
    <property type="term" value="P:peptidoglycan catabolic process"/>
    <property type="evidence" value="ECO:0007669"/>
    <property type="project" value="InterPro"/>
</dbReference>
<gene>
    <name evidence="6" type="ORF">FYJ79_10680</name>
</gene>
<dbReference type="InterPro" id="IPR002502">
    <property type="entry name" value="Amidase_domain"/>
</dbReference>
<keyword evidence="4" id="KW-0961">Cell wall biogenesis/degradation</keyword>
<protein>
    <recommendedName>
        <fullName evidence="2">N-acetylmuramoyl-L-alanine amidase</fullName>
        <ecNumber evidence="2">3.5.1.28</ecNumber>
    </recommendedName>
</protein>
<dbReference type="InterPro" id="IPR051206">
    <property type="entry name" value="NAMLAA_amidase_2"/>
</dbReference>